<dbReference type="Proteomes" id="UP000177306">
    <property type="component" value="Unassembled WGS sequence"/>
</dbReference>
<evidence type="ECO:0000313" key="2">
    <source>
        <dbReference type="Proteomes" id="UP000177306"/>
    </source>
</evidence>
<dbReference type="EMBL" id="MFLY01000008">
    <property type="protein sequence ID" value="OGG73137.1"/>
    <property type="molecule type" value="Genomic_DNA"/>
</dbReference>
<organism evidence="1 2">
    <name type="scientific">Candidatus Kaiserbacteria bacterium RIFCSPLOWO2_01_FULL_53_17</name>
    <dbReference type="NCBI Taxonomy" id="1798511"/>
    <lineage>
        <taxon>Bacteria</taxon>
        <taxon>Candidatus Kaiseribacteriota</taxon>
    </lineage>
</organism>
<dbReference type="AlphaFoldDB" id="A0A1F6EHR0"/>
<protein>
    <recommendedName>
        <fullName evidence="3">CopG family transcriptional regulator</fullName>
    </recommendedName>
</protein>
<gene>
    <name evidence="1" type="ORF">A3A38_03350</name>
</gene>
<name>A0A1F6EHR0_9BACT</name>
<evidence type="ECO:0008006" key="3">
    <source>
        <dbReference type="Google" id="ProtNLM"/>
    </source>
</evidence>
<evidence type="ECO:0000313" key="1">
    <source>
        <dbReference type="EMBL" id="OGG73137.1"/>
    </source>
</evidence>
<reference evidence="1 2" key="1">
    <citation type="journal article" date="2016" name="Nat. Commun.">
        <title>Thousands of microbial genomes shed light on interconnected biogeochemical processes in an aquifer system.</title>
        <authorList>
            <person name="Anantharaman K."/>
            <person name="Brown C.T."/>
            <person name="Hug L.A."/>
            <person name="Sharon I."/>
            <person name="Castelle C.J."/>
            <person name="Probst A.J."/>
            <person name="Thomas B.C."/>
            <person name="Singh A."/>
            <person name="Wilkins M.J."/>
            <person name="Karaoz U."/>
            <person name="Brodie E.L."/>
            <person name="Williams K.H."/>
            <person name="Hubbard S.S."/>
            <person name="Banfield J.F."/>
        </authorList>
    </citation>
    <scope>NUCLEOTIDE SEQUENCE [LARGE SCALE GENOMIC DNA]</scope>
</reference>
<sequence length="79" mass="9140">MATTKDRINISVSKDVRKALARLARRDEVPEATKAADLIHMALEIEEDRYFSELADTRLKKSTKWLTHEEVWGKKIGTR</sequence>
<accession>A0A1F6EHR0</accession>
<proteinExistence type="predicted"/>
<comment type="caution">
    <text evidence="1">The sequence shown here is derived from an EMBL/GenBank/DDBJ whole genome shotgun (WGS) entry which is preliminary data.</text>
</comment>